<accession>A0A0E9P7X4</accession>
<proteinExistence type="predicted"/>
<organism evidence="1">
    <name type="scientific">Anguilla anguilla</name>
    <name type="common">European freshwater eel</name>
    <name type="synonym">Muraena anguilla</name>
    <dbReference type="NCBI Taxonomy" id="7936"/>
    <lineage>
        <taxon>Eukaryota</taxon>
        <taxon>Metazoa</taxon>
        <taxon>Chordata</taxon>
        <taxon>Craniata</taxon>
        <taxon>Vertebrata</taxon>
        <taxon>Euteleostomi</taxon>
        <taxon>Actinopterygii</taxon>
        <taxon>Neopterygii</taxon>
        <taxon>Teleostei</taxon>
        <taxon>Anguilliformes</taxon>
        <taxon>Anguillidae</taxon>
        <taxon>Anguilla</taxon>
    </lineage>
</organism>
<evidence type="ECO:0000313" key="1">
    <source>
        <dbReference type="EMBL" id="JAG99957.1"/>
    </source>
</evidence>
<reference evidence="1" key="2">
    <citation type="journal article" date="2015" name="Fish Shellfish Immunol.">
        <title>Early steps in the European eel (Anguilla anguilla)-Vibrio vulnificus interaction in the gills: Role of the RtxA13 toxin.</title>
        <authorList>
            <person name="Callol A."/>
            <person name="Pajuelo D."/>
            <person name="Ebbesson L."/>
            <person name="Teles M."/>
            <person name="MacKenzie S."/>
            <person name="Amaro C."/>
        </authorList>
    </citation>
    <scope>NUCLEOTIDE SEQUENCE</scope>
</reference>
<protein>
    <submittedName>
        <fullName evidence="1">Uncharacterized protein</fullName>
    </submittedName>
</protein>
<sequence>MGKALTSPKDDKAQTITGNYRNMYKTAPNTECDYYAQMWEKAMRK</sequence>
<reference evidence="1" key="1">
    <citation type="submission" date="2014-11" db="EMBL/GenBank/DDBJ databases">
        <authorList>
            <person name="Amaro Gonzalez C."/>
        </authorList>
    </citation>
    <scope>NUCLEOTIDE SEQUENCE</scope>
</reference>
<dbReference type="EMBL" id="GBXM01108619">
    <property type="protein sequence ID" value="JAG99957.1"/>
    <property type="molecule type" value="Transcribed_RNA"/>
</dbReference>
<dbReference type="AlphaFoldDB" id="A0A0E9P7X4"/>
<name>A0A0E9P7X4_ANGAN</name>